<keyword evidence="2 4" id="KW-0547">Nucleotide-binding</keyword>
<dbReference type="GO" id="GO:0035999">
    <property type="term" value="P:tetrahydrofolate interconversion"/>
    <property type="evidence" value="ECO:0007669"/>
    <property type="project" value="TreeGrafter"/>
</dbReference>
<dbReference type="RefSeq" id="WP_124942652.1">
    <property type="nucleotide sequence ID" value="NZ_RHGY01000001.1"/>
</dbReference>
<keyword evidence="5" id="KW-0460">Magnesium</keyword>
<dbReference type="PANTHER" id="PTHR23407:SF1">
    <property type="entry name" value="5-FORMYLTETRAHYDROFOLATE CYCLO-LIGASE"/>
    <property type="match status" value="1"/>
</dbReference>
<evidence type="ECO:0000313" key="6">
    <source>
        <dbReference type="EMBL" id="RRG18711.1"/>
    </source>
</evidence>
<evidence type="ECO:0000313" key="7">
    <source>
        <dbReference type="Proteomes" id="UP000275836"/>
    </source>
</evidence>
<dbReference type="PIRSF" id="PIRSF006806">
    <property type="entry name" value="FTHF_cligase"/>
    <property type="match status" value="1"/>
</dbReference>
<dbReference type="OrthoDB" id="9801938at2"/>
<reference evidence="6 7" key="1">
    <citation type="submission" date="2018-10" db="EMBL/GenBank/DDBJ databases">
        <title>Draft genome sequence of Weissella viridescens UCO-SMC3.</title>
        <authorList>
            <person name="Garcia-Cancino A."/>
            <person name="Espinoza-Monje M."/>
            <person name="Albarracin L."/>
            <person name="Garcia-Castillo V."/>
            <person name="Campos-Martin J."/>
            <person name="Nakano Y."/>
            <person name="Guitierrez-Zamorano C."/>
            <person name="Ikeda-Ohtsubo W."/>
            <person name="Morita H."/>
            <person name="Kitazawa H."/>
            <person name="Villena J."/>
        </authorList>
    </citation>
    <scope>NUCLEOTIDE SEQUENCE [LARGE SCALE GENOMIC DNA]</scope>
    <source>
        <strain evidence="6 7">UCO-SMC3</strain>
    </source>
</reference>
<evidence type="ECO:0000256" key="4">
    <source>
        <dbReference type="PIRSR" id="PIRSR006806-1"/>
    </source>
</evidence>
<evidence type="ECO:0000256" key="2">
    <source>
        <dbReference type="ARBA" id="ARBA00022741"/>
    </source>
</evidence>
<protein>
    <recommendedName>
        <fullName evidence="5">5-formyltetrahydrofolate cyclo-ligase</fullName>
        <ecNumber evidence="5">6.3.3.2</ecNumber>
    </recommendedName>
</protein>
<dbReference type="PANTHER" id="PTHR23407">
    <property type="entry name" value="ATPASE INHIBITOR/5-FORMYLTETRAHYDROFOLATE CYCLO-LIGASE"/>
    <property type="match status" value="1"/>
</dbReference>
<feature type="binding site" evidence="4">
    <location>
        <begin position="4"/>
        <end position="8"/>
    </location>
    <ligand>
        <name>ATP</name>
        <dbReference type="ChEBI" id="CHEBI:30616"/>
    </ligand>
</feature>
<name>A0A3P2RH38_WEIVI</name>
<comment type="similarity">
    <text evidence="1 5">Belongs to the 5-formyltetrahydrofolate cyclo-ligase family.</text>
</comment>
<dbReference type="NCBIfam" id="TIGR02727">
    <property type="entry name" value="MTHFS_bact"/>
    <property type="match status" value="1"/>
</dbReference>
<dbReference type="EC" id="6.3.3.2" evidence="5"/>
<dbReference type="GO" id="GO:0030272">
    <property type="term" value="F:5-formyltetrahydrofolate cyclo-ligase activity"/>
    <property type="evidence" value="ECO:0007669"/>
    <property type="project" value="UniProtKB-EC"/>
</dbReference>
<keyword evidence="5" id="KW-0479">Metal-binding</keyword>
<dbReference type="Gene3D" id="3.40.50.10420">
    <property type="entry name" value="NagB/RpiA/CoA transferase-like"/>
    <property type="match status" value="1"/>
</dbReference>
<keyword evidence="6" id="KW-0436">Ligase</keyword>
<feature type="binding site" evidence="4">
    <location>
        <position position="55"/>
    </location>
    <ligand>
        <name>substrate</name>
    </ligand>
</feature>
<keyword evidence="3 4" id="KW-0067">ATP-binding</keyword>
<feature type="binding site" evidence="4">
    <location>
        <position position="50"/>
    </location>
    <ligand>
        <name>substrate</name>
    </ligand>
</feature>
<evidence type="ECO:0000256" key="1">
    <source>
        <dbReference type="ARBA" id="ARBA00010638"/>
    </source>
</evidence>
<gene>
    <name evidence="6" type="ORF">D3P96_01630</name>
</gene>
<dbReference type="Pfam" id="PF01812">
    <property type="entry name" value="5-FTHF_cyc-lig"/>
    <property type="match status" value="1"/>
</dbReference>
<organism evidence="6 7">
    <name type="scientific">Weissella viridescens</name>
    <name type="common">Lactobacillus viridescens</name>
    <dbReference type="NCBI Taxonomy" id="1629"/>
    <lineage>
        <taxon>Bacteria</taxon>
        <taxon>Bacillati</taxon>
        <taxon>Bacillota</taxon>
        <taxon>Bacilli</taxon>
        <taxon>Lactobacillales</taxon>
        <taxon>Lactobacillaceae</taxon>
        <taxon>Weissella</taxon>
    </lineage>
</organism>
<comment type="catalytic activity">
    <reaction evidence="5">
        <text>(6S)-5-formyl-5,6,7,8-tetrahydrofolate + ATP = (6R)-5,10-methenyltetrahydrofolate + ADP + phosphate</text>
        <dbReference type="Rhea" id="RHEA:10488"/>
        <dbReference type="ChEBI" id="CHEBI:30616"/>
        <dbReference type="ChEBI" id="CHEBI:43474"/>
        <dbReference type="ChEBI" id="CHEBI:57455"/>
        <dbReference type="ChEBI" id="CHEBI:57457"/>
        <dbReference type="ChEBI" id="CHEBI:456216"/>
        <dbReference type="EC" id="6.3.3.2"/>
    </reaction>
</comment>
<dbReference type="InterPro" id="IPR037171">
    <property type="entry name" value="NagB/RpiA_transferase-like"/>
</dbReference>
<dbReference type="EMBL" id="RHGY01000001">
    <property type="protein sequence ID" value="RRG18711.1"/>
    <property type="molecule type" value="Genomic_DNA"/>
</dbReference>
<evidence type="ECO:0000256" key="5">
    <source>
        <dbReference type="RuleBase" id="RU361279"/>
    </source>
</evidence>
<sequence>MVDKSKYRAKALIKLASLSDQARAWYLQKMVQQVTVLPEWRNAQVVALTLAQADELPTELLIQTALLQGKTVLLPKVQLNYQMDFIPVDIETKYARHKFGMLEPIGQPFTELDKIDFVLVPGLAFSEDGQRLGFGGGYYDRWLPKVTAPKVAVTLAENYYPQAQWPVESTDYRLDQIIVLDGYHEK</sequence>
<proteinExistence type="inferred from homology"/>
<dbReference type="Proteomes" id="UP000275836">
    <property type="component" value="Unassembled WGS sequence"/>
</dbReference>
<dbReference type="GO" id="GO:0005524">
    <property type="term" value="F:ATP binding"/>
    <property type="evidence" value="ECO:0007669"/>
    <property type="project" value="UniProtKB-KW"/>
</dbReference>
<dbReference type="GO" id="GO:0046872">
    <property type="term" value="F:metal ion binding"/>
    <property type="evidence" value="ECO:0007669"/>
    <property type="project" value="UniProtKB-KW"/>
</dbReference>
<comment type="caution">
    <text evidence="6">The sequence shown here is derived from an EMBL/GenBank/DDBJ whole genome shotgun (WGS) entry which is preliminary data.</text>
</comment>
<accession>A0A3P2RH38</accession>
<evidence type="ECO:0000256" key="3">
    <source>
        <dbReference type="ARBA" id="ARBA00022840"/>
    </source>
</evidence>
<comment type="cofactor">
    <cofactor evidence="5">
        <name>Mg(2+)</name>
        <dbReference type="ChEBI" id="CHEBI:18420"/>
    </cofactor>
</comment>
<dbReference type="AlphaFoldDB" id="A0A3P2RH38"/>
<dbReference type="InterPro" id="IPR002698">
    <property type="entry name" value="FTHF_cligase"/>
</dbReference>
<dbReference type="GO" id="GO:0009396">
    <property type="term" value="P:folic acid-containing compound biosynthetic process"/>
    <property type="evidence" value="ECO:0007669"/>
    <property type="project" value="TreeGrafter"/>
</dbReference>
<dbReference type="SUPFAM" id="SSF100950">
    <property type="entry name" value="NagB/RpiA/CoA transferase-like"/>
    <property type="match status" value="1"/>
</dbReference>
<feature type="binding site" evidence="4">
    <location>
        <begin position="131"/>
        <end position="139"/>
    </location>
    <ligand>
        <name>ATP</name>
        <dbReference type="ChEBI" id="CHEBI:30616"/>
    </ligand>
</feature>
<dbReference type="InterPro" id="IPR024185">
    <property type="entry name" value="FTHF_cligase-like_sf"/>
</dbReference>